<dbReference type="EMBL" id="JBBJCI010000045">
    <property type="protein sequence ID" value="KAK7249578.1"/>
    <property type="molecule type" value="Genomic_DNA"/>
</dbReference>
<evidence type="ECO:0000313" key="2">
    <source>
        <dbReference type="Proteomes" id="UP001363151"/>
    </source>
</evidence>
<sequence length="331" mass="34692">MALAIPVSVRQLGLDVIATHDTAKYEIVGTDMQMLRIHLDPGEKVTAEPGAMVYAHSATKAGCNGDDCCARCLSGSPCIMGTFEATGPGAYVGLTPVRPAKVLPLNLNGRRFLGKDRAYFASIGDVTVSYDVDTNPLTCCCGGQGLIRQVIKGDGMAFMGAMGVITTKTLAAGETLQVDTTSVVAWEDSVKFAVRRTGSFFTCCCAGEGTFQRPVAVTIFERFDRENEEKSLPTCLVGMFNTTLEGPGLVFLQSYSHGKFKQFAEIWALQNGGGAGNVMSQGGAFGGAPSAADDDVLIEGVALSPDDVRRRGLPVVAAAAAAAAPMDRKGV</sequence>
<dbReference type="InterPro" id="IPR016031">
    <property type="entry name" value="Trp_RNA-bd_attenuator-like_dom"/>
</dbReference>
<accession>A0ABR1G8T4</accession>
<gene>
    <name evidence="1" type="ORF">SO694_0031502</name>
</gene>
<name>A0ABR1G8T4_AURAN</name>
<protein>
    <submittedName>
        <fullName evidence="1">AIM-like protein</fullName>
    </submittedName>
</protein>
<dbReference type="Pfam" id="PF01987">
    <property type="entry name" value="AIM24"/>
    <property type="match status" value="1"/>
</dbReference>
<dbReference type="PANTHER" id="PTHR43657">
    <property type="entry name" value="TRYPTOPHAN RNA-BINDING ATTENUATOR PROTEIN-LIKE PROTEIN"/>
    <property type="match status" value="1"/>
</dbReference>
<dbReference type="SUPFAM" id="SSF51219">
    <property type="entry name" value="TRAP-like"/>
    <property type="match status" value="1"/>
</dbReference>
<comment type="caution">
    <text evidence="1">The sequence shown here is derived from an EMBL/GenBank/DDBJ whole genome shotgun (WGS) entry which is preliminary data.</text>
</comment>
<keyword evidence="2" id="KW-1185">Reference proteome</keyword>
<dbReference type="Gene3D" id="3.60.160.10">
    <property type="entry name" value="Mitochondrial biogenesis AIM24"/>
    <property type="match status" value="1"/>
</dbReference>
<dbReference type="Proteomes" id="UP001363151">
    <property type="component" value="Unassembled WGS sequence"/>
</dbReference>
<reference evidence="1 2" key="1">
    <citation type="submission" date="2024-03" db="EMBL/GenBank/DDBJ databases">
        <title>Aureococcus anophagefferens CCMP1851 and Kratosvirus quantuckense: Draft genome of a second virus-susceptible host strain in the model system.</title>
        <authorList>
            <person name="Chase E."/>
            <person name="Truchon A.R."/>
            <person name="Schepens W."/>
            <person name="Wilhelm S.W."/>
        </authorList>
    </citation>
    <scope>NUCLEOTIDE SEQUENCE [LARGE SCALE GENOMIC DNA]</scope>
    <source>
        <strain evidence="1 2">CCMP1851</strain>
    </source>
</reference>
<dbReference type="InterPro" id="IPR036983">
    <property type="entry name" value="AIM24_sf"/>
</dbReference>
<organism evidence="1 2">
    <name type="scientific">Aureococcus anophagefferens</name>
    <name type="common">Harmful bloom alga</name>
    <dbReference type="NCBI Taxonomy" id="44056"/>
    <lineage>
        <taxon>Eukaryota</taxon>
        <taxon>Sar</taxon>
        <taxon>Stramenopiles</taxon>
        <taxon>Ochrophyta</taxon>
        <taxon>Pelagophyceae</taxon>
        <taxon>Pelagomonadales</taxon>
        <taxon>Pelagomonadaceae</taxon>
        <taxon>Aureococcus</taxon>
    </lineage>
</organism>
<proteinExistence type="predicted"/>
<dbReference type="InterPro" id="IPR002838">
    <property type="entry name" value="AIM24"/>
</dbReference>
<dbReference type="PANTHER" id="PTHR43657:SF1">
    <property type="entry name" value="ALTERED INHERITANCE OF MITOCHONDRIA PROTEIN 24, MITOCHONDRIAL"/>
    <property type="match status" value="1"/>
</dbReference>
<evidence type="ECO:0000313" key="1">
    <source>
        <dbReference type="EMBL" id="KAK7249578.1"/>
    </source>
</evidence>